<evidence type="ECO:0000313" key="2">
    <source>
        <dbReference type="Proteomes" id="UP000623467"/>
    </source>
</evidence>
<keyword evidence="2" id="KW-1185">Reference proteome</keyword>
<accession>A0A8H6X9S6</accession>
<dbReference type="EMBL" id="JACAZH010000035">
    <property type="protein sequence ID" value="KAF7337278.1"/>
    <property type="molecule type" value="Genomic_DNA"/>
</dbReference>
<sequence>MAFRIAVTGSVKLRIPLPVTTGRHRRVNVNSGLGSRKKEFRPGVDDYHAYVAQQNSWLLQTNRGHIALQYGGLISRLARLELSDDEGLRGPGEDVYDKGACLWDGHSDHAYWHENLTEHEIDLICGVYHVQTGRMQEGAEQTMLLSFWPKPNVWAKGNLTPGWWSEACEKWFLRRLERLDEGINFQGNGILCRPEEWKHNL</sequence>
<evidence type="ECO:0000313" key="1">
    <source>
        <dbReference type="EMBL" id="KAF7337278.1"/>
    </source>
</evidence>
<proteinExistence type="predicted"/>
<protein>
    <submittedName>
        <fullName evidence="1">Uncharacterized protein</fullName>
    </submittedName>
</protein>
<organism evidence="1 2">
    <name type="scientific">Mycena sanguinolenta</name>
    <dbReference type="NCBI Taxonomy" id="230812"/>
    <lineage>
        <taxon>Eukaryota</taxon>
        <taxon>Fungi</taxon>
        <taxon>Dikarya</taxon>
        <taxon>Basidiomycota</taxon>
        <taxon>Agaricomycotina</taxon>
        <taxon>Agaricomycetes</taxon>
        <taxon>Agaricomycetidae</taxon>
        <taxon>Agaricales</taxon>
        <taxon>Marasmiineae</taxon>
        <taxon>Mycenaceae</taxon>
        <taxon>Mycena</taxon>
    </lineage>
</organism>
<dbReference type="OrthoDB" id="3270336at2759"/>
<reference evidence="1" key="1">
    <citation type="submission" date="2020-05" db="EMBL/GenBank/DDBJ databases">
        <title>Mycena genomes resolve the evolution of fungal bioluminescence.</title>
        <authorList>
            <person name="Tsai I.J."/>
        </authorList>
    </citation>
    <scope>NUCLEOTIDE SEQUENCE</scope>
    <source>
        <strain evidence="1">160909Yilan</strain>
    </source>
</reference>
<dbReference type="Proteomes" id="UP000623467">
    <property type="component" value="Unassembled WGS sequence"/>
</dbReference>
<gene>
    <name evidence="1" type="ORF">MSAN_02280300</name>
</gene>
<comment type="caution">
    <text evidence="1">The sequence shown here is derived from an EMBL/GenBank/DDBJ whole genome shotgun (WGS) entry which is preliminary data.</text>
</comment>
<dbReference type="AlphaFoldDB" id="A0A8H6X9S6"/>
<name>A0A8H6X9S6_9AGAR</name>